<dbReference type="PANTHER" id="PTHR43685">
    <property type="entry name" value="GLYCOSYLTRANSFERASE"/>
    <property type="match status" value="1"/>
</dbReference>
<dbReference type="InterPro" id="IPR001173">
    <property type="entry name" value="Glyco_trans_2-like"/>
</dbReference>
<protein>
    <submittedName>
        <fullName evidence="2">Glycosyl transferase family 2</fullName>
    </submittedName>
</protein>
<dbReference type="STRING" id="1325564.NSJP_4050"/>
<dbReference type="PANTHER" id="PTHR43685:SF12">
    <property type="entry name" value="GLYCOSYL TRANSFERASE FAMILY 2"/>
    <property type="match status" value="1"/>
</dbReference>
<dbReference type="RefSeq" id="WP_080888343.1">
    <property type="nucleotide sequence ID" value="NZ_LT828648.1"/>
</dbReference>
<evidence type="ECO:0000259" key="1">
    <source>
        <dbReference type="Pfam" id="PF00535"/>
    </source>
</evidence>
<dbReference type="InterPro" id="IPR029044">
    <property type="entry name" value="Nucleotide-diphossugar_trans"/>
</dbReference>
<evidence type="ECO:0000313" key="3">
    <source>
        <dbReference type="Proteomes" id="UP000192042"/>
    </source>
</evidence>
<proteinExistence type="predicted"/>
<dbReference type="InterPro" id="IPR050834">
    <property type="entry name" value="Glycosyltransf_2"/>
</dbReference>
<dbReference type="KEGG" id="nja:NSJP_4050"/>
<organism evidence="2 3">
    <name type="scientific">Nitrospira japonica</name>
    <dbReference type="NCBI Taxonomy" id="1325564"/>
    <lineage>
        <taxon>Bacteria</taxon>
        <taxon>Pseudomonadati</taxon>
        <taxon>Nitrospirota</taxon>
        <taxon>Nitrospiria</taxon>
        <taxon>Nitrospirales</taxon>
        <taxon>Nitrospiraceae</taxon>
        <taxon>Nitrospira</taxon>
    </lineage>
</organism>
<dbReference type="Proteomes" id="UP000192042">
    <property type="component" value="Chromosome I"/>
</dbReference>
<dbReference type="SUPFAM" id="SSF53448">
    <property type="entry name" value="Nucleotide-diphospho-sugar transferases"/>
    <property type="match status" value="1"/>
</dbReference>
<dbReference type="EMBL" id="LT828648">
    <property type="protein sequence ID" value="SLM50217.1"/>
    <property type="molecule type" value="Genomic_DNA"/>
</dbReference>
<dbReference type="AlphaFoldDB" id="A0A1W1IAZ1"/>
<dbReference type="Pfam" id="PF00535">
    <property type="entry name" value="Glycos_transf_2"/>
    <property type="match status" value="1"/>
</dbReference>
<keyword evidence="2" id="KW-0808">Transferase</keyword>
<accession>A0A1W1IAZ1</accession>
<gene>
    <name evidence="2" type="ORF">NSJP_4050</name>
</gene>
<keyword evidence="3" id="KW-1185">Reference proteome</keyword>
<feature type="domain" description="Glycosyltransferase 2-like" evidence="1">
    <location>
        <begin position="4"/>
        <end position="167"/>
    </location>
</feature>
<name>A0A1W1IAZ1_9BACT</name>
<dbReference type="CDD" id="cd00761">
    <property type="entry name" value="Glyco_tranf_GTA_type"/>
    <property type="match status" value="1"/>
</dbReference>
<dbReference type="Gene3D" id="3.90.550.10">
    <property type="entry name" value="Spore Coat Polysaccharide Biosynthesis Protein SpsA, Chain A"/>
    <property type="match status" value="1"/>
</dbReference>
<sequence>MKLSVIIPCYNAASTIGDLLKALAGETWAEPWEVIVVDNRSDDKSVEVVEQYLGKVPGLRVVKAYERRGKSYARNTGVAAAKGDAIAFCDADDMVGAGWLKAIGTALESMDCVACRVDFTKLNEPSLATQHAYHEQHHGLQKAWYPPYLQHAGGGTLGIKRAIHNQIGGFDEAFPALQDTDYCFRVQLAGYQLFWVSEAVIHVRCRPGSTARFHQIREWALYNVLLSKRHSVDTRKGVVAWKEYVKNWIRLLELLPKVRTKLAWNRWMWYFGWQVGVFHGSLKFHTSPLPLPFRPGV</sequence>
<reference evidence="2 3" key="1">
    <citation type="submission" date="2017-03" db="EMBL/GenBank/DDBJ databases">
        <authorList>
            <person name="Afonso C.L."/>
            <person name="Miller P.J."/>
            <person name="Scott M.A."/>
            <person name="Spackman E."/>
            <person name="Goraichik I."/>
            <person name="Dimitrov K.M."/>
            <person name="Suarez D.L."/>
            <person name="Swayne D.E."/>
        </authorList>
    </citation>
    <scope>NUCLEOTIDE SEQUENCE [LARGE SCALE GENOMIC DNA]</scope>
    <source>
        <strain evidence="2">Genome sequencing of Nitrospira japonica strain NJ11</strain>
    </source>
</reference>
<dbReference type="GO" id="GO:0016740">
    <property type="term" value="F:transferase activity"/>
    <property type="evidence" value="ECO:0007669"/>
    <property type="project" value="UniProtKB-KW"/>
</dbReference>
<evidence type="ECO:0000313" key="2">
    <source>
        <dbReference type="EMBL" id="SLM50217.1"/>
    </source>
</evidence>
<dbReference type="OrthoDB" id="153025at2"/>